<dbReference type="PANTHER" id="PTHR43785:SF12">
    <property type="entry name" value="TYPE-1 GLUTAMINE SYNTHETASE 2"/>
    <property type="match status" value="1"/>
</dbReference>
<dbReference type="Proteomes" id="UP000001400">
    <property type="component" value="Chromosome"/>
</dbReference>
<reference evidence="8" key="1">
    <citation type="submission" date="2010-02" db="EMBL/GenBank/DDBJ databases">
        <title>Complete sequence of Aciduliprofundum boonei T469.</title>
        <authorList>
            <consortium name="US DOE Joint Genome Institute"/>
            <person name="Lucas S."/>
            <person name="Copeland A."/>
            <person name="Lapidus A."/>
            <person name="Cheng J.-F."/>
            <person name="Bruce D."/>
            <person name="Goodwin L."/>
            <person name="Pitluck S."/>
            <person name="Saunders E."/>
            <person name="Detter J.C."/>
            <person name="Han C."/>
            <person name="Tapia R."/>
            <person name="Land M."/>
            <person name="Hauser L."/>
            <person name="Kyrpides N."/>
            <person name="Mikhailova N."/>
            <person name="Flores G."/>
            <person name="Reysenbach A.-L."/>
            <person name="Woyke T."/>
        </authorList>
    </citation>
    <scope>NUCLEOTIDE SEQUENCE</scope>
    <source>
        <strain evidence="8">T469</strain>
    </source>
</reference>
<sequence>MTEWVYANLTDIMGKVHTIALRKDYESFFKNGIGIDGSSIPGFASVNRSDLVAKPDMRTFVKIPWRHDEYLVLLKTYYEDNAFDKDPKNVAEKADLALKEMGYEAVLRPELEFFVLNENGRGNTHYFEPPYSDVTFEYRKKVSEAVQDMGIPIRYHHHENASGQIEVELLWIDGVELTCDYTIYTKIVSKWLAKDMGMAVTYMPKLKKDMAGNGMHIHMFLKKNGENIFRGDNEISQEARYFIGGILEHMPYITALTNPTINSYKRLNGGLEAPRYLAWGYRNRSTLIRVPARMKDIEVRNADSSANPYLAFSLIILAGLDGIKKKIEPSEPVDYDLYALSKEKLKEYPALPESLEDAIELMESDEFVKYALGNELYDTFIDMKKLEIEEFLQAITDWEIKKYRDI</sequence>
<evidence type="ECO:0000256" key="3">
    <source>
        <dbReference type="ARBA" id="ARBA00022840"/>
    </source>
</evidence>
<evidence type="ECO:0000259" key="6">
    <source>
        <dbReference type="PROSITE" id="PS51986"/>
    </source>
</evidence>
<feature type="domain" description="GS beta-grasp" evidence="6">
    <location>
        <begin position="1"/>
        <end position="81"/>
    </location>
</feature>
<dbReference type="SUPFAM" id="SSF55931">
    <property type="entry name" value="Glutamine synthetase/guanido kinase"/>
    <property type="match status" value="1"/>
</dbReference>
<proteinExistence type="inferred from homology"/>
<dbReference type="InterPro" id="IPR014746">
    <property type="entry name" value="Gln_synth/guanido_kin_cat_dom"/>
</dbReference>
<dbReference type="STRING" id="439481.Aboo_1423"/>
<dbReference type="EC" id="6.3.1.2" evidence="8"/>
<dbReference type="SMART" id="SM01230">
    <property type="entry name" value="Gln-synt_C"/>
    <property type="match status" value="1"/>
</dbReference>
<dbReference type="PANTHER" id="PTHR43785">
    <property type="entry name" value="GAMMA-GLUTAMYLPUTRESCINE SYNTHETASE"/>
    <property type="match status" value="1"/>
</dbReference>
<dbReference type="GO" id="GO:0005524">
    <property type="term" value="F:ATP binding"/>
    <property type="evidence" value="ECO:0007669"/>
    <property type="project" value="UniProtKB-KW"/>
</dbReference>
<keyword evidence="3" id="KW-0067">ATP-binding</keyword>
<protein>
    <submittedName>
        <fullName evidence="8">Glutamate--ammonia ligase</fullName>
        <ecNumber evidence="8">6.3.1.2</ecNumber>
    </submittedName>
</protein>
<dbReference type="HOGENOM" id="CLU_017290_1_3_2"/>
<keyword evidence="2" id="KW-0547">Nucleotide-binding</keyword>
<dbReference type="SUPFAM" id="SSF54368">
    <property type="entry name" value="Glutamine synthetase, N-terminal domain"/>
    <property type="match status" value="1"/>
</dbReference>
<dbReference type="AlphaFoldDB" id="B5ID07"/>
<dbReference type="eggNOG" id="arCOG01909">
    <property type="taxonomic scope" value="Archaea"/>
</dbReference>
<evidence type="ECO:0000256" key="1">
    <source>
        <dbReference type="ARBA" id="ARBA00022598"/>
    </source>
</evidence>
<dbReference type="RefSeq" id="WP_008084009.1">
    <property type="nucleotide sequence ID" value="NC_013926.1"/>
</dbReference>
<organism evidence="8 9">
    <name type="scientific">Aciduliprofundum boonei (strain DSM 19572 / T469)</name>
    <dbReference type="NCBI Taxonomy" id="439481"/>
    <lineage>
        <taxon>Archaea</taxon>
        <taxon>Methanobacteriati</taxon>
        <taxon>Thermoplasmatota</taxon>
        <taxon>DHVE2 group</taxon>
        <taxon>Candidatus Aciduliprofundum</taxon>
    </lineage>
</organism>
<comment type="similarity">
    <text evidence="4 5">Belongs to the glutamine synthetase family.</text>
</comment>
<dbReference type="OrthoDB" id="36124at2157"/>
<dbReference type="Pfam" id="PF00120">
    <property type="entry name" value="Gln-synt_C"/>
    <property type="match status" value="1"/>
</dbReference>
<feature type="domain" description="GS catalytic" evidence="7">
    <location>
        <begin position="87"/>
        <end position="406"/>
    </location>
</feature>
<dbReference type="PROSITE" id="PS51986">
    <property type="entry name" value="GS_BETA_GRASP"/>
    <property type="match status" value="1"/>
</dbReference>
<dbReference type="GO" id="GO:0006542">
    <property type="term" value="P:glutamine biosynthetic process"/>
    <property type="evidence" value="ECO:0007669"/>
    <property type="project" value="InterPro"/>
</dbReference>
<dbReference type="Pfam" id="PF03951">
    <property type="entry name" value="Gln-synt_N"/>
    <property type="match status" value="1"/>
</dbReference>
<evidence type="ECO:0000256" key="4">
    <source>
        <dbReference type="PROSITE-ProRule" id="PRU01330"/>
    </source>
</evidence>
<dbReference type="InterPro" id="IPR008146">
    <property type="entry name" value="Gln_synth_cat_dom"/>
</dbReference>
<dbReference type="GO" id="GO:0004356">
    <property type="term" value="F:glutamine synthetase activity"/>
    <property type="evidence" value="ECO:0007669"/>
    <property type="project" value="UniProtKB-EC"/>
</dbReference>
<keyword evidence="9" id="KW-1185">Reference proteome</keyword>
<evidence type="ECO:0000256" key="2">
    <source>
        <dbReference type="ARBA" id="ARBA00022741"/>
    </source>
</evidence>
<keyword evidence="1 8" id="KW-0436">Ligase</keyword>
<name>B5ID07_ACIB4</name>
<evidence type="ECO:0000313" key="8">
    <source>
        <dbReference type="EMBL" id="ADD09230.1"/>
    </source>
</evidence>
<evidence type="ECO:0000259" key="7">
    <source>
        <dbReference type="PROSITE" id="PS51987"/>
    </source>
</evidence>
<dbReference type="GeneID" id="8828387"/>
<gene>
    <name evidence="8" type="ordered locus">Aboo_1423</name>
</gene>
<dbReference type="Gene3D" id="3.30.590.10">
    <property type="entry name" value="Glutamine synthetase/guanido kinase, catalytic domain"/>
    <property type="match status" value="1"/>
</dbReference>
<dbReference type="Gene3D" id="3.10.20.70">
    <property type="entry name" value="Glutamine synthetase, N-terminal domain"/>
    <property type="match status" value="1"/>
</dbReference>
<evidence type="ECO:0000313" key="9">
    <source>
        <dbReference type="Proteomes" id="UP000001400"/>
    </source>
</evidence>
<dbReference type="PROSITE" id="PS51987">
    <property type="entry name" value="GS_CATALYTIC"/>
    <property type="match status" value="1"/>
</dbReference>
<evidence type="ECO:0000256" key="5">
    <source>
        <dbReference type="RuleBase" id="RU000384"/>
    </source>
</evidence>
<accession>B5ID07</accession>
<dbReference type="InterPro" id="IPR008147">
    <property type="entry name" value="Gln_synt_N"/>
</dbReference>
<dbReference type="EMBL" id="CP001941">
    <property type="protein sequence ID" value="ADD09230.1"/>
    <property type="molecule type" value="Genomic_DNA"/>
</dbReference>
<dbReference type="InterPro" id="IPR036651">
    <property type="entry name" value="Gln_synt_N_sf"/>
</dbReference>
<dbReference type="KEGG" id="abi:Aboo_1423"/>